<feature type="compositionally biased region" description="Polar residues" evidence="1">
    <location>
        <begin position="225"/>
        <end position="234"/>
    </location>
</feature>
<feature type="transmembrane region" description="Helical" evidence="2">
    <location>
        <begin position="89"/>
        <end position="110"/>
    </location>
</feature>
<keyword evidence="2" id="KW-0812">Transmembrane</keyword>
<keyword evidence="5" id="KW-1185">Reference proteome</keyword>
<gene>
    <name evidence="4" type="ORF">SAMN06269250_1845</name>
</gene>
<dbReference type="InterPro" id="IPR050640">
    <property type="entry name" value="Bact_2-comp_sensor_kinase"/>
</dbReference>
<keyword evidence="2" id="KW-1133">Transmembrane helix</keyword>
<protein>
    <submittedName>
        <fullName evidence="4">Histidine kinase</fullName>
    </submittedName>
</protein>
<dbReference type="PANTHER" id="PTHR34220">
    <property type="entry name" value="SENSOR HISTIDINE KINASE YPDA"/>
    <property type="match status" value="1"/>
</dbReference>
<proteinExistence type="predicted"/>
<evidence type="ECO:0000256" key="2">
    <source>
        <dbReference type="SAM" id="Phobius"/>
    </source>
</evidence>
<keyword evidence="4" id="KW-0418">Kinase</keyword>
<sequence length="391" mass="44803">MNKTHVDPIRRWLRLTTRGMWSYVLLMPWFVPLISYLLVGQPYVGHWRPFVGATLLIWLLSTIAFVTHDWAANAITHRYPGLRQTVLRAGLTVAAFCGLSGSFLLVYTWYFINYRPFGSQLSYESVSNVYVFDFIAILLLVGIYETAYSLYRWQQHQMNKEKLKKENLQGQLQGLKSQVNPHFLFNSLNSLSSLIADEPQRAEQFVNEMASVYRYMLQTNRQPAKRSSVNQWNGENGGVAAEEPDDEDADQLTSLDNELTFIESYYHLLKTRHGAGLDLTIDVGERYRQHRIPPLTLQLLVENAVKHNVILASRPLKIEILTTDTGFLIVRNNLQRKNIRSGLNRFESTQFGLINIQAKYQLLGCPQLAIAAGPDYFTVTLPLLTKTQTNL</sequence>
<dbReference type="OrthoDB" id="927174at2"/>
<evidence type="ECO:0000259" key="3">
    <source>
        <dbReference type="Pfam" id="PF06580"/>
    </source>
</evidence>
<organism evidence="4 5">
    <name type="scientific">Spirosoma fluviale</name>
    <dbReference type="NCBI Taxonomy" id="1597977"/>
    <lineage>
        <taxon>Bacteria</taxon>
        <taxon>Pseudomonadati</taxon>
        <taxon>Bacteroidota</taxon>
        <taxon>Cytophagia</taxon>
        <taxon>Cytophagales</taxon>
        <taxon>Cytophagaceae</taxon>
        <taxon>Spirosoma</taxon>
    </lineage>
</organism>
<accession>A0A286FED1</accession>
<feature type="domain" description="Signal transduction histidine kinase internal region" evidence="3">
    <location>
        <begin position="171"/>
        <end position="220"/>
    </location>
</feature>
<dbReference type="Pfam" id="PF06580">
    <property type="entry name" value="His_kinase"/>
    <property type="match status" value="1"/>
</dbReference>
<dbReference type="RefSeq" id="WP_097125446.1">
    <property type="nucleotide sequence ID" value="NZ_OCNH01000001.1"/>
</dbReference>
<evidence type="ECO:0000313" key="4">
    <source>
        <dbReference type="EMBL" id="SOD81595.1"/>
    </source>
</evidence>
<feature type="transmembrane region" description="Helical" evidence="2">
    <location>
        <begin position="130"/>
        <end position="151"/>
    </location>
</feature>
<dbReference type="Proteomes" id="UP000219452">
    <property type="component" value="Unassembled WGS sequence"/>
</dbReference>
<evidence type="ECO:0000256" key="1">
    <source>
        <dbReference type="SAM" id="MobiDB-lite"/>
    </source>
</evidence>
<dbReference type="EMBL" id="OCNH01000001">
    <property type="protein sequence ID" value="SOD81595.1"/>
    <property type="molecule type" value="Genomic_DNA"/>
</dbReference>
<dbReference type="PANTHER" id="PTHR34220:SF7">
    <property type="entry name" value="SENSOR HISTIDINE KINASE YPDA"/>
    <property type="match status" value="1"/>
</dbReference>
<dbReference type="GO" id="GO:0000155">
    <property type="term" value="F:phosphorelay sensor kinase activity"/>
    <property type="evidence" value="ECO:0007669"/>
    <property type="project" value="InterPro"/>
</dbReference>
<dbReference type="AlphaFoldDB" id="A0A286FED1"/>
<evidence type="ECO:0000313" key="5">
    <source>
        <dbReference type="Proteomes" id="UP000219452"/>
    </source>
</evidence>
<keyword evidence="2" id="KW-0472">Membrane</keyword>
<reference evidence="5" key="1">
    <citation type="submission" date="2017-09" db="EMBL/GenBank/DDBJ databases">
        <authorList>
            <person name="Varghese N."/>
            <person name="Submissions S."/>
        </authorList>
    </citation>
    <scope>NUCLEOTIDE SEQUENCE [LARGE SCALE GENOMIC DNA]</scope>
    <source>
        <strain evidence="5">DSM 29961</strain>
    </source>
</reference>
<feature type="transmembrane region" description="Helical" evidence="2">
    <location>
        <begin position="20"/>
        <end position="38"/>
    </location>
</feature>
<keyword evidence="4" id="KW-0808">Transferase</keyword>
<feature type="transmembrane region" description="Helical" evidence="2">
    <location>
        <begin position="50"/>
        <end position="68"/>
    </location>
</feature>
<dbReference type="GO" id="GO:0016020">
    <property type="term" value="C:membrane"/>
    <property type="evidence" value="ECO:0007669"/>
    <property type="project" value="InterPro"/>
</dbReference>
<dbReference type="InterPro" id="IPR010559">
    <property type="entry name" value="Sig_transdc_His_kin_internal"/>
</dbReference>
<name>A0A286FED1_9BACT</name>
<feature type="region of interest" description="Disordered" evidence="1">
    <location>
        <begin position="225"/>
        <end position="247"/>
    </location>
</feature>